<evidence type="ECO:0000313" key="3">
    <source>
        <dbReference type="Proteomes" id="UP000235315"/>
    </source>
</evidence>
<sequence length="337" mass="35624">MPNAYSNTLAGVSLAVVATLSWALNFIAPYVVGAYTIHDLMIIRFLIAGALGVAVVVGYRTQLRRMRRSQLLLGASLGVIGYLGYSSCIAAGVMFAGPVLTPAFIGMVPVLQALLGNATHKTLPWRRLVIPLAFLTAGLVLSNISSIQQPLSDDGSWLTGVFFSIGAVLLWLVFSWLNQRALFNLSASASGAWTGLMMVGAGIGTLCLLPAAQAFDLLKLPSLGFSVSLAGHLYAWGLVIALMSSVIGAWAWNAASRRLPMVLSGQLIALESLFATLLGLLFHHRLPTLLEASGLAGVLVGVVMAVRIILTSTVPDRNASVVGSCMTEPHKVKPFRA</sequence>
<feature type="transmembrane region" description="Helical" evidence="1">
    <location>
        <begin position="267"/>
        <end position="286"/>
    </location>
</feature>
<feature type="transmembrane region" description="Helical" evidence="1">
    <location>
        <begin position="292"/>
        <end position="310"/>
    </location>
</feature>
<feature type="transmembrane region" description="Helical" evidence="1">
    <location>
        <begin position="128"/>
        <end position="145"/>
    </location>
</feature>
<dbReference type="InterPro" id="IPR037185">
    <property type="entry name" value="EmrE-like"/>
</dbReference>
<keyword evidence="1" id="KW-0472">Membrane</keyword>
<keyword evidence="1" id="KW-0812">Transmembrane</keyword>
<organism evidence="2 3">
    <name type="scientific">Pseudomonas ogarae (strain DSM 112162 / CECT 30235 / F113)</name>
    <dbReference type="NCBI Taxonomy" id="1114970"/>
    <lineage>
        <taxon>Bacteria</taxon>
        <taxon>Pseudomonadati</taxon>
        <taxon>Pseudomonadota</taxon>
        <taxon>Gammaproteobacteria</taxon>
        <taxon>Pseudomonadales</taxon>
        <taxon>Pseudomonadaceae</taxon>
        <taxon>Pseudomonas</taxon>
    </lineage>
</organism>
<feature type="transmembrane region" description="Helical" evidence="1">
    <location>
        <begin position="157"/>
        <end position="177"/>
    </location>
</feature>
<evidence type="ECO:0000256" key="1">
    <source>
        <dbReference type="SAM" id="Phobius"/>
    </source>
</evidence>
<proteinExistence type="predicted"/>
<dbReference type="SUPFAM" id="SSF103481">
    <property type="entry name" value="Multidrug resistance efflux transporter EmrE"/>
    <property type="match status" value="1"/>
</dbReference>
<dbReference type="RefSeq" id="WP_014338553.1">
    <property type="nucleotide sequence ID" value="NC_016830.1"/>
</dbReference>
<dbReference type="Proteomes" id="UP000235315">
    <property type="component" value="Chromosome"/>
</dbReference>
<feature type="transmembrane region" description="Helical" evidence="1">
    <location>
        <begin position="99"/>
        <end position="116"/>
    </location>
</feature>
<protein>
    <submittedName>
        <fullName evidence="2">Amino acid transporter</fullName>
    </submittedName>
</protein>
<feature type="transmembrane region" description="Helical" evidence="1">
    <location>
        <begin position="12"/>
        <end position="35"/>
    </location>
</feature>
<feature type="transmembrane region" description="Helical" evidence="1">
    <location>
        <begin position="41"/>
        <end position="59"/>
    </location>
</feature>
<feature type="transmembrane region" description="Helical" evidence="1">
    <location>
        <begin position="233"/>
        <end position="255"/>
    </location>
</feature>
<feature type="transmembrane region" description="Helical" evidence="1">
    <location>
        <begin position="71"/>
        <end position="93"/>
    </location>
</feature>
<reference evidence="2 3" key="1">
    <citation type="submission" date="2018-01" db="EMBL/GenBank/DDBJ databases">
        <title>Tropical forage species Digitaria eriantha prevents oxidative stress under low temperature conditions by the incorporation of polyhydroxybutyrate-producing endophytic bacteria.</title>
        <authorList>
            <person name="Stritzler M."/>
            <person name="Ayub N."/>
        </authorList>
    </citation>
    <scope>NUCLEOTIDE SEQUENCE [LARGE SCALE GENOMIC DNA]</scope>
    <source>
        <strain evidence="2 3">FR1</strain>
    </source>
</reference>
<name>A0ABM6R0F7_PSEO1</name>
<dbReference type="EMBL" id="CP025738">
    <property type="protein sequence ID" value="AUO46990.1"/>
    <property type="molecule type" value="Genomic_DNA"/>
</dbReference>
<accession>A0ABM6R0F7</accession>
<keyword evidence="1" id="KW-1133">Transmembrane helix</keyword>
<keyword evidence="3" id="KW-1185">Reference proteome</keyword>
<evidence type="ECO:0000313" key="2">
    <source>
        <dbReference type="EMBL" id="AUO46990.1"/>
    </source>
</evidence>
<gene>
    <name evidence="2" type="ORF">C1C98_16780</name>
</gene>
<feature type="transmembrane region" description="Helical" evidence="1">
    <location>
        <begin position="189"/>
        <end position="213"/>
    </location>
</feature>